<dbReference type="PROSITE" id="PS00375">
    <property type="entry name" value="UDPGT"/>
    <property type="match status" value="1"/>
</dbReference>
<organism evidence="6 7">
    <name type="scientific">Artemisia annua</name>
    <name type="common">Sweet wormwood</name>
    <dbReference type="NCBI Taxonomy" id="35608"/>
    <lineage>
        <taxon>Eukaryota</taxon>
        <taxon>Viridiplantae</taxon>
        <taxon>Streptophyta</taxon>
        <taxon>Embryophyta</taxon>
        <taxon>Tracheophyta</taxon>
        <taxon>Spermatophyta</taxon>
        <taxon>Magnoliopsida</taxon>
        <taxon>eudicotyledons</taxon>
        <taxon>Gunneridae</taxon>
        <taxon>Pentapetalae</taxon>
        <taxon>asterids</taxon>
        <taxon>campanulids</taxon>
        <taxon>Asterales</taxon>
        <taxon>Asteraceae</taxon>
        <taxon>Asteroideae</taxon>
        <taxon>Anthemideae</taxon>
        <taxon>Artemisiinae</taxon>
        <taxon>Artemisia</taxon>
    </lineage>
</organism>
<comment type="caution">
    <text evidence="6">The sequence shown here is derived from an EMBL/GenBank/DDBJ whole genome shotgun (WGS) entry which is preliminary data.</text>
</comment>
<sequence>MPMEKVELVFIPAPLMGHIGQAIELANKMTTQFNHLSVTILIMKFPGDSIGTKYTNSLASSTLDNRVNFIHFPPLPLDSFTGYKSIGELRNMVLDRHKPLVRDIFSTRSTTHRLAACIVSMLCTSIMDVVNEFGLPTYVFFASNAAYLGAMLHFQLLQDKYGEDVCELANSDSKLAIPSYVNPIPPNVLPFPITDRYTWRTRILPAAQKCREAKGIIVNTFSELEHHALCSYDDKTPPVYAIGPILKPEPPAKNNETLQWLKDQPKSSVVLLCFGSRGSFSVNQVREIATAVERSGYRFIWSLRRPSTDGPKGFPCEYTDFSEVLPDGFLERTAKTGKVIGWIPQQVVLSNTAIGGFVTHCGWNSVLESLWHGVPLATWPLYAEQQLDAYQLVKDLGLAVEITLDYKYGNNDQKLVPTEDIENGIRRLMENHNNVRTNVSLMKNKSRMALEQGGSSFASLRSLVDDFSLIS</sequence>
<dbReference type="AlphaFoldDB" id="A0A2U1MD62"/>
<dbReference type="SUPFAM" id="SSF53756">
    <property type="entry name" value="UDP-Glycosyltransferase/glycogen phosphorylase"/>
    <property type="match status" value="1"/>
</dbReference>
<dbReference type="OrthoDB" id="5835829at2759"/>
<dbReference type="FunFam" id="3.40.50.2000:FF:000056">
    <property type="entry name" value="Glycosyltransferase"/>
    <property type="match status" value="1"/>
</dbReference>
<dbReference type="InterPro" id="IPR035595">
    <property type="entry name" value="UDP_glycos_trans_CS"/>
</dbReference>
<dbReference type="EMBL" id="PKPP01005688">
    <property type="protein sequence ID" value="PWA59211.1"/>
    <property type="molecule type" value="Genomic_DNA"/>
</dbReference>
<dbReference type="PANTHER" id="PTHR48048:SF98">
    <property type="entry name" value="FLAVONOL 3-O-GLUCOSYLTRANSFERASE"/>
    <property type="match status" value="1"/>
</dbReference>
<dbReference type="Proteomes" id="UP000245207">
    <property type="component" value="Unassembled WGS sequence"/>
</dbReference>
<gene>
    <name evidence="6" type="ORF">CTI12_AA384570</name>
</gene>
<evidence type="ECO:0000256" key="5">
    <source>
        <dbReference type="RuleBase" id="RU362057"/>
    </source>
</evidence>
<comment type="similarity">
    <text evidence="1 4">Belongs to the UDP-glycosyltransferase family.</text>
</comment>
<name>A0A2U1MD62_ARTAN</name>
<evidence type="ECO:0000256" key="2">
    <source>
        <dbReference type="ARBA" id="ARBA00022679"/>
    </source>
</evidence>
<reference evidence="6 7" key="1">
    <citation type="journal article" date="2018" name="Mol. Plant">
        <title>The genome of Artemisia annua provides insight into the evolution of Asteraceae family and artemisinin biosynthesis.</title>
        <authorList>
            <person name="Shen Q."/>
            <person name="Zhang L."/>
            <person name="Liao Z."/>
            <person name="Wang S."/>
            <person name="Yan T."/>
            <person name="Shi P."/>
            <person name="Liu M."/>
            <person name="Fu X."/>
            <person name="Pan Q."/>
            <person name="Wang Y."/>
            <person name="Lv Z."/>
            <person name="Lu X."/>
            <person name="Zhang F."/>
            <person name="Jiang W."/>
            <person name="Ma Y."/>
            <person name="Chen M."/>
            <person name="Hao X."/>
            <person name="Li L."/>
            <person name="Tang Y."/>
            <person name="Lv G."/>
            <person name="Zhou Y."/>
            <person name="Sun X."/>
            <person name="Brodelius P.E."/>
            <person name="Rose J.K.C."/>
            <person name="Tang K."/>
        </authorList>
    </citation>
    <scope>NUCLEOTIDE SEQUENCE [LARGE SCALE GENOMIC DNA]</scope>
    <source>
        <strain evidence="7">cv. Huhao1</strain>
        <tissue evidence="6">Leaf</tissue>
    </source>
</reference>
<keyword evidence="7" id="KW-1185">Reference proteome</keyword>
<keyword evidence="4" id="KW-0328">Glycosyltransferase</keyword>
<protein>
    <recommendedName>
        <fullName evidence="5">Glycosyltransferase</fullName>
        <ecNumber evidence="5">2.4.1.-</ecNumber>
    </recommendedName>
</protein>
<dbReference type="InterPro" id="IPR050481">
    <property type="entry name" value="UDP-glycosyltransf_plant"/>
</dbReference>
<evidence type="ECO:0000313" key="6">
    <source>
        <dbReference type="EMBL" id="PWA59211.1"/>
    </source>
</evidence>
<dbReference type="CDD" id="cd03784">
    <property type="entry name" value="GT1_Gtf-like"/>
    <property type="match status" value="1"/>
</dbReference>
<dbReference type="PANTHER" id="PTHR48048">
    <property type="entry name" value="GLYCOSYLTRANSFERASE"/>
    <property type="match status" value="1"/>
</dbReference>
<proteinExistence type="inferred from homology"/>
<evidence type="ECO:0000256" key="4">
    <source>
        <dbReference type="RuleBase" id="RU003718"/>
    </source>
</evidence>
<dbReference type="EC" id="2.4.1.-" evidence="5"/>
<dbReference type="Pfam" id="PF00201">
    <property type="entry name" value="UDPGT"/>
    <property type="match status" value="1"/>
</dbReference>
<evidence type="ECO:0000313" key="7">
    <source>
        <dbReference type="Proteomes" id="UP000245207"/>
    </source>
</evidence>
<evidence type="ECO:0000256" key="1">
    <source>
        <dbReference type="ARBA" id="ARBA00009995"/>
    </source>
</evidence>
<dbReference type="GO" id="GO:0035251">
    <property type="term" value="F:UDP-glucosyltransferase activity"/>
    <property type="evidence" value="ECO:0007669"/>
    <property type="project" value="InterPro"/>
</dbReference>
<dbReference type="Gene3D" id="3.40.50.2000">
    <property type="entry name" value="Glycogen Phosphorylase B"/>
    <property type="match status" value="2"/>
</dbReference>
<dbReference type="InterPro" id="IPR002213">
    <property type="entry name" value="UDP_glucos_trans"/>
</dbReference>
<keyword evidence="2 4" id="KW-0808">Transferase</keyword>
<comment type="function">
    <text evidence="3">May glycosylate diterpenes or flavonols in leaves.</text>
</comment>
<accession>A0A2U1MD62</accession>
<evidence type="ECO:0000256" key="3">
    <source>
        <dbReference type="ARBA" id="ARBA00053747"/>
    </source>
</evidence>